<keyword evidence="3" id="KW-1185">Reference proteome</keyword>
<dbReference type="PANTHER" id="PTHR22933:SF43">
    <property type="entry name" value="LP10131P"/>
    <property type="match status" value="1"/>
</dbReference>
<evidence type="ECO:0000313" key="2">
    <source>
        <dbReference type="EMBL" id="ROT78222.1"/>
    </source>
</evidence>
<protein>
    <submittedName>
        <fullName evidence="2">Putative cuticle protein</fullName>
    </submittedName>
</protein>
<dbReference type="GO" id="GO:0008061">
    <property type="term" value="F:chitin binding"/>
    <property type="evidence" value="ECO:0007669"/>
    <property type="project" value="InterPro"/>
</dbReference>
<feature type="domain" description="Chitin-binding type-2" evidence="1">
    <location>
        <begin position="19"/>
        <end position="87"/>
    </location>
</feature>
<reference evidence="2 3" key="2">
    <citation type="submission" date="2019-01" db="EMBL/GenBank/DDBJ databases">
        <title>The decoding of complex shrimp genome reveals the adaptation for benthos swimmer, frequently molting mechanism and breeding impact on genome.</title>
        <authorList>
            <person name="Sun Y."/>
            <person name="Gao Y."/>
            <person name="Yu Y."/>
        </authorList>
    </citation>
    <scope>NUCLEOTIDE SEQUENCE [LARGE SCALE GENOMIC DNA]</scope>
    <source>
        <tissue evidence="2">Muscle</tissue>
    </source>
</reference>
<dbReference type="SUPFAM" id="SSF57625">
    <property type="entry name" value="Invertebrate chitin-binding proteins"/>
    <property type="match status" value="1"/>
</dbReference>
<dbReference type="PROSITE" id="PS50940">
    <property type="entry name" value="CHIT_BIND_II"/>
    <property type="match status" value="1"/>
</dbReference>
<dbReference type="InterPro" id="IPR052976">
    <property type="entry name" value="Scoloptoxin-like"/>
</dbReference>
<reference evidence="2 3" key="1">
    <citation type="submission" date="2018-04" db="EMBL/GenBank/DDBJ databases">
        <authorList>
            <person name="Zhang X."/>
            <person name="Yuan J."/>
            <person name="Li F."/>
            <person name="Xiang J."/>
        </authorList>
    </citation>
    <scope>NUCLEOTIDE SEQUENCE [LARGE SCALE GENOMIC DNA]</scope>
    <source>
        <tissue evidence="2">Muscle</tissue>
    </source>
</reference>
<proteinExistence type="predicted"/>
<accession>A0A423TP90</accession>
<dbReference type="OrthoDB" id="6407151at2759"/>
<gene>
    <name evidence="2" type="ORF">C7M84_003065</name>
</gene>
<sequence length="109" mass="12138">MAYQLTAGFEDIVGLPVTSFSCEGRPYGYYADIDNDCKIFHVCVPVVDELGQLTRTDHFSFICGNDTVFSQESLTCITDTDGFPCNEAATLYDVVNAEFGRIPEQEFQN</sequence>
<evidence type="ECO:0000259" key="1">
    <source>
        <dbReference type="PROSITE" id="PS50940"/>
    </source>
</evidence>
<dbReference type="AlphaFoldDB" id="A0A423TP90"/>
<name>A0A423TP90_PENVA</name>
<dbReference type="Pfam" id="PF01607">
    <property type="entry name" value="CBM_14"/>
    <property type="match status" value="1"/>
</dbReference>
<dbReference type="EMBL" id="QCYY01001413">
    <property type="protein sequence ID" value="ROT78222.1"/>
    <property type="molecule type" value="Genomic_DNA"/>
</dbReference>
<dbReference type="InterPro" id="IPR002557">
    <property type="entry name" value="Chitin-bd_dom"/>
</dbReference>
<comment type="caution">
    <text evidence="2">The sequence shown here is derived from an EMBL/GenBank/DDBJ whole genome shotgun (WGS) entry which is preliminary data.</text>
</comment>
<dbReference type="GO" id="GO:0005576">
    <property type="term" value="C:extracellular region"/>
    <property type="evidence" value="ECO:0007669"/>
    <property type="project" value="InterPro"/>
</dbReference>
<evidence type="ECO:0000313" key="3">
    <source>
        <dbReference type="Proteomes" id="UP000283509"/>
    </source>
</evidence>
<dbReference type="PANTHER" id="PTHR22933">
    <property type="entry name" value="FI18007P1-RELATED"/>
    <property type="match status" value="1"/>
</dbReference>
<dbReference type="Proteomes" id="UP000283509">
    <property type="component" value="Unassembled WGS sequence"/>
</dbReference>
<dbReference type="InterPro" id="IPR036508">
    <property type="entry name" value="Chitin-bd_dom_sf"/>
</dbReference>
<organism evidence="2 3">
    <name type="scientific">Penaeus vannamei</name>
    <name type="common">Whiteleg shrimp</name>
    <name type="synonym">Litopenaeus vannamei</name>
    <dbReference type="NCBI Taxonomy" id="6689"/>
    <lineage>
        <taxon>Eukaryota</taxon>
        <taxon>Metazoa</taxon>
        <taxon>Ecdysozoa</taxon>
        <taxon>Arthropoda</taxon>
        <taxon>Crustacea</taxon>
        <taxon>Multicrustacea</taxon>
        <taxon>Malacostraca</taxon>
        <taxon>Eumalacostraca</taxon>
        <taxon>Eucarida</taxon>
        <taxon>Decapoda</taxon>
        <taxon>Dendrobranchiata</taxon>
        <taxon>Penaeoidea</taxon>
        <taxon>Penaeidae</taxon>
        <taxon>Penaeus</taxon>
    </lineage>
</organism>